<keyword evidence="1 2" id="KW-0694">RNA-binding</keyword>
<feature type="compositionally biased region" description="Basic residues" evidence="3">
    <location>
        <begin position="1"/>
        <end position="13"/>
    </location>
</feature>
<feature type="region of interest" description="Disordered" evidence="3">
    <location>
        <begin position="566"/>
        <end position="734"/>
    </location>
</feature>
<feature type="region of interest" description="Disordered" evidence="3">
    <location>
        <begin position="1"/>
        <end position="45"/>
    </location>
</feature>
<comment type="caution">
    <text evidence="5">The sequence shown here is derived from an EMBL/GenBank/DDBJ whole genome shotgun (WGS) entry which is preliminary data.</text>
</comment>
<feature type="compositionally biased region" description="Basic and acidic residues" evidence="3">
    <location>
        <begin position="197"/>
        <end position="212"/>
    </location>
</feature>
<evidence type="ECO:0000313" key="6">
    <source>
        <dbReference type="Proteomes" id="UP000593576"/>
    </source>
</evidence>
<feature type="domain" description="RRM" evidence="4">
    <location>
        <begin position="421"/>
        <end position="499"/>
    </location>
</feature>
<dbReference type="InterPro" id="IPR035979">
    <property type="entry name" value="RBD_domain_sf"/>
</dbReference>
<dbReference type="AlphaFoldDB" id="A0A7J9KLZ4"/>
<evidence type="ECO:0000313" key="5">
    <source>
        <dbReference type="EMBL" id="MBA0847468.1"/>
    </source>
</evidence>
<evidence type="ECO:0000256" key="2">
    <source>
        <dbReference type="PROSITE-ProRule" id="PRU00176"/>
    </source>
</evidence>
<feature type="domain" description="RRM" evidence="4">
    <location>
        <begin position="324"/>
        <end position="408"/>
    </location>
</feature>
<feature type="compositionally biased region" description="Polar residues" evidence="3">
    <location>
        <begin position="566"/>
        <end position="575"/>
    </location>
</feature>
<feature type="domain" description="RRM" evidence="4">
    <location>
        <begin position="243"/>
        <end position="322"/>
    </location>
</feature>
<evidence type="ECO:0000259" key="4">
    <source>
        <dbReference type="PROSITE" id="PS50102"/>
    </source>
</evidence>
<organism evidence="5 6">
    <name type="scientific">Gossypium schwendimanii</name>
    <name type="common">Cotton</name>
    <dbReference type="NCBI Taxonomy" id="34291"/>
    <lineage>
        <taxon>Eukaryota</taxon>
        <taxon>Viridiplantae</taxon>
        <taxon>Streptophyta</taxon>
        <taxon>Embryophyta</taxon>
        <taxon>Tracheophyta</taxon>
        <taxon>Spermatophyta</taxon>
        <taxon>Magnoliopsida</taxon>
        <taxon>eudicotyledons</taxon>
        <taxon>Gunneridae</taxon>
        <taxon>Pentapetalae</taxon>
        <taxon>rosids</taxon>
        <taxon>malvids</taxon>
        <taxon>Malvales</taxon>
        <taxon>Malvaceae</taxon>
        <taxon>Malvoideae</taxon>
        <taxon>Gossypium</taxon>
    </lineage>
</organism>
<dbReference type="Pfam" id="PF00076">
    <property type="entry name" value="RRM_1"/>
    <property type="match status" value="3"/>
</dbReference>
<dbReference type="SMART" id="SM00360">
    <property type="entry name" value="RRM"/>
    <property type="match status" value="3"/>
</dbReference>
<name>A0A7J9KLZ4_GOSSC</name>
<dbReference type="PANTHER" id="PTHR21245">
    <property type="entry name" value="HETEROGENEOUS NUCLEAR RIBONUCLEOPROTEIN"/>
    <property type="match status" value="1"/>
</dbReference>
<dbReference type="PROSITE" id="PS50102">
    <property type="entry name" value="RRM"/>
    <property type="match status" value="3"/>
</dbReference>
<dbReference type="Proteomes" id="UP000593576">
    <property type="component" value="Unassembled WGS sequence"/>
</dbReference>
<keyword evidence="6" id="KW-1185">Reference proteome</keyword>
<evidence type="ECO:0000256" key="1">
    <source>
        <dbReference type="ARBA" id="ARBA00022884"/>
    </source>
</evidence>
<dbReference type="CDD" id="cd00590">
    <property type="entry name" value="RRM_SF"/>
    <property type="match status" value="2"/>
</dbReference>
<feature type="compositionally biased region" description="Basic and acidic residues" evidence="3">
    <location>
        <begin position="158"/>
        <end position="172"/>
    </location>
</feature>
<dbReference type="Gene3D" id="3.30.70.330">
    <property type="match status" value="3"/>
</dbReference>
<dbReference type="InterPro" id="IPR012677">
    <property type="entry name" value="Nucleotide-bd_a/b_plait_sf"/>
</dbReference>
<feature type="region of interest" description="Disordered" evidence="3">
    <location>
        <begin position="150"/>
        <end position="216"/>
    </location>
</feature>
<dbReference type="GO" id="GO:0003723">
    <property type="term" value="F:RNA binding"/>
    <property type="evidence" value="ECO:0007669"/>
    <property type="project" value="UniProtKB-UniRule"/>
</dbReference>
<proteinExistence type="predicted"/>
<feature type="compositionally biased region" description="Basic residues" evidence="3">
    <location>
        <begin position="678"/>
        <end position="697"/>
    </location>
</feature>
<reference evidence="5 6" key="1">
    <citation type="journal article" date="2019" name="Genome Biol. Evol.">
        <title>Insights into the evolution of the New World diploid cottons (Gossypium, subgenus Houzingenia) based on genome sequencing.</title>
        <authorList>
            <person name="Grover C.E."/>
            <person name="Arick M.A. 2nd"/>
            <person name="Thrash A."/>
            <person name="Conover J.L."/>
            <person name="Sanders W.S."/>
            <person name="Peterson D.G."/>
            <person name="Frelichowski J.E."/>
            <person name="Scheffler J.A."/>
            <person name="Scheffler B.E."/>
            <person name="Wendel J.F."/>
        </authorList>
    </citation>
    <scope>NUCLEOTIDE SEQUENCE [LARGE SCALE GENOMIC DNA]</scope>
    <source>
        <strain evidence="5">1</strain>
        <tissue evidence="5">Leaf</tissue>
    </source>
</reference>
<feature type="compositionally biased region" description="Acidic residues" evidence="3">
    <location>
        <begin position="18"/>
        <end position="27"/>
    </location>
</feature>
<dbReference type="InterPro" id="IPR000504">
    <property type="entry name" value="RRM_dom"/>
</dbReference>
<dbReference type="OrthoDB" id="3800936at2759"/>
<evidence type="ECO:0000256" key="3">
    <source>
        <dbReference type="SAM" id="MobiDB-lite"/>
    </source>
</evidence>
<feature type="compositionally biased region" description="Basic residues" evidence="3">
    <location>
        <begin position="611"/>
        <end position="626"/>
    </location>
</feature>
<dbReference type="EMBL" id="JABFAF010000001">
    <property type="protein sequence ID" value="MBA0847468.1"/>
    <property type="molecule type" value="Genomic_DNA"/>
</dbReference>
<feature type="compositionally biased region" description="Basic residues" evidence="3">
    <location>
        <begin position="658"/>
        <end position="668"/>
    </location>
</feature>
<dbReference type="SUPFAM" id="SSF54928">
    <property type="entry name" value="RNA-binding domain, RBD"/>
    <property type="match status" value="2"/>
</dbReference>
<accession>A0A7J9KLZ4</accession>
<gene>
    <name evidence="5" type="ORF">Goshw_018437</name>
</gene>
<protein>
    <recommendedName>
        <fullName evidence="4">RRM domain-containing protein</fullName>
    </recommendedName>
</protein>
<sequence>MRRKKSRAKRRVARSNEEDTAGVDDEPGASKDAVEAADEAGIQSEKDVNQEIDCFKEEFEEVENVVIAVMEMDSIIQHNGGDVVQIESNFTGGSIRKSELCSEVNGVGESEKSDNLDVSVECSKFEEIIEDGTARGQNLSSNIQVMDVDSGNGIVNGDEAKDLENSEQKSLEEEPSSARIAVMTLDGQINDGYNNKDGNDREKEEESRGGREENEDIAVSDVNEASQVVDHDSPTKQKKEKQLEIHVGGLHKEIAEQDLFEIFGKFGEVQSARIVRHRTTNKSKGFAFIQYATTEQAKKALSDLKDGIEVKGKLAKLSISHDRDVLYLGRICRTWTKEDVLGKLKGYGIENIDEIQVPNDPKDDRKIKGFAFLRFNTFSDAKAALHRLRKPNIAFGNARGAKIAFARTPMHPRERVRLQVKTIYVEGIPKSWDVHKLKEICEQYAETKKVKISRNLSNKGKDFGFISFTTRGGAVACVEGMNKLRYGGNVKVKAYIARPLVQVRLQKSSCLGLKFSKRHRNSDWLKMKGHARSKGIKKESDVRAATVIYKSKIWGTKEKPAAVVYKNNQDPLNSKHTIEGKRNEQQSIAPETHDAEDGLSTKPKKTDFKRNNRKRQRNSMHSKRSSNKPEGSVLMRERNHMHSKRSSNKPEGSVLKRERNHLHSKRSSNKREGTSQGRHIRSSRSSKSRSYVRKGHGRGADSIAYRIPVKEAYAPSTSGYPGSAHGAFSGSKRPSSYMESHAGFAQPVKHNDQYLTECIAPAFHHQRQAYAGYLKLDHYERQPPAKYFKPAIGNDALPHAGFLESSFRKQSFDGARRIAEYSGPDNQGPVHGSANCEHCLVTDCVTVGSAYSRPYVPNNLSYAGYEGNSNGGGYHRFRRAYTARQAHY</sequence>